<dbReference type="Pfam" id="PF02566">
    <property type="entry name" value="OsmC"/>
    <property type="match status" value="1"/>
</dbReference>
<comment type="similarity">
    <text evidence="1">Belongs to the OsmC/Ohr family.</text>
</comment>
<keyword evidence="2" id="KW-0575">Peroxidase</keyword>
<dbReference type="Proteomes" id="UP001239215">
    <property type="component" value="Unassembled WGS sequence"/>
</dbReference>
<proteinExistence type="inferred from homology"/>
<dbReference type="RefSeq" id="WP_307200299.1">
    <property type="nucleotide sequence ID" value="NZ_JAUTAN010000001.1"/>
</dbReference>
<comment type="caution">
    <text evidence="2">The sequence shown here is derived from an EMBL/GenBank/DDBJ whole genome shotgun (WGS) entry which is preliminary data.</text>
</comment>
<dbReference type="AlphaFoldDB" id="A0AAJ1X200"/>
<sequence>MPTSIAYTASATATGDGRNGHARTSDGQIDVELVVPKEMGGAGGGTNPEQLFATGYAACFLGALKAGAKQHGIELQDVAITAEVGIGPREDNGFGLAVKLIAEFGGGVSQEDAEKAVEVGHSICPYTHATKGNVDVVTEVEVA</sequence>
<evidence type="ECO:0000313" key="2">
    <source>
        <dbReference type="EMBL" id="MDQ1104719.1"/>
    </source>
</evidence>
<dbReference type="InterPro" id="IPR019953">
    <property type="entry name" value="OHR"/>
</dbReference>
<dbReference type="InterPro" id="IPR015946">
    <property type="entry name" value="KH_dom-like_a/b"/>
</dbReference>
<name>A0AAJ1X200_9ACTN</name>
<protein>
    <submittedName>
        <fullName evidence="2">Osmotically inducible protein OsmC</fullName>
        <ecNumber evidence="2">1.11.1.28</ecNumber>
    </submittedName>
</protein>
<dbReference type="InterPro" id="IPR003718">
    <property type="entry name" value="OsmC/Ohr_fam"/>
</dbReference>
<dbReference type="NCBIfam" id="TIGR03561">
    <property type="entry name" value="organ_hyd_perox"/>
    <property type="match status" value="1"/>
</dbReference>
<dbReference type="SUPFAM" id="SSF82784">
    <property type="entry name" value="OsmC-like"/>
    <property type="match status" value="1"/>
</dbReference>
<evidence type="ECO:0000313" key="3">
    <source>
        <dbReference type="Proteomes" id="UP001239215"/>
    </source>
</evidence>
<dbReference type="EMBL" id="JAUTAN010000001">
    <property type="protein sequence ID" value="MDQ1104719.1"/>
    <property type="molecule type" value="Genomic_DNA"/>
</dbReference>
<dbReference type="InterPro" id="IPR036102">
    <property type="entry name" value="OsmC/Ohrsf"/>
</dbReference>
<dbReference type="PANTHER" id="PTHR33797:SF2">
    <property type="entry name" value="ORGANIC HYDROPEROXIDE RESISTANCE PROTEIN-LIKE"/>
    <property type="match status" value="1"/>
</dbReference>
<dbReference type="Gene3D" id="2.20.25.10">
    <property type="match status" value="1"/>
</dbReference>
<evidence type="ECO:0000256" key="1">
    <source>
        <dbReference type="ARBA" id="ARBA00007378"/>
    </source>
</evidence>
<organism evidence="2 3">
    <name type="scientific">Nocardioides zeae</name>
    <dbReference type="NCBI Taxonomy" id="1457234"/>
    <lineage>
        <taxon>Bacteria</taxon>
        <taxon>Bacillati</taxon>
        <taxon>Actinomycetota</taxon>
        <taxon>Actinomycetes</taxon>
        <taxon>Propionibacteriales</taxon>
        <taxon>Nocardioidaceae</taxon>
        <taxon>Nocardioides</taxon>
    </lineage>
</organism>
<reference evidence="2" key="1">
    <citation type="submission" date="2023-07" db="EMBL/GenBank/DDBJ databases">
        <title>Functional and genomic diversity of the sorghum phyllosphere microbiome.</title>
        <authorList>
            <person name="Shade A."/>
        </authorList>
    </citation>
    <scope>NUCLEOTIDE SEQUENCE</scope>
    <source>
        <strain evidence="2">SORGH_AS_1067</strain>
    </source>
</reference>
<keyword evidence="2" id="KW-0560">Oxidoreductase</keyword>
<dbReference type="Gene3D" id="3.30.300.20">
    <property type="match status" value="1"/>
</dbReference>
<dbReference type="GO" id="GO:0004601">
    <property type="term" value="F:peroxidase activity"/>
    <property type="evidence" value="ECO:0007669"/>
    <property type="project" value="UniProtKB-KW"/>
</dbReference>
<dbReference type="PANTHER" id="PTHR33797">
    <property type="entry name" value="ORGANIC HYDROPEROXIDE RESISTANCE PROTEIN-LIKE"/>
    <property type="match status" value="1"/>
</dbReference>
<gene>
    <name evidence="2" type="ORF">QE405_002003</name>
</gene>
<accession>A0AAJ1X200</accession>
<dbReference type="EC" id="1.11.1.28" evidence="2"/>
<dbReference type="GO" id="GO:0006979">
    <property type="term" value="P:response to oxidative stress"/>
    <property type="evidence" value="ECO:0007669"/>
    <property type="project" value="InterPro"/>
</dbReference>